<proteinExistence type="predicted"/>
<feature type="non-terminal residue" evidence="2">
    <location>
        <position position="270"/>
    </location>
</feature>
<dbReference type="AlphaFoldDB" id="A0A9N9G5J6"/>
<sequence>VSLNNVYVCITYPTMFHCLAQAARVHVTNITSADRGLAYHAYKNISKTIDVGRFYAEHGVMSELANQMIKALEAYRDRYIEIAVPSSTTTVPSNIPHIKVSASTMFAADHSSTFAIPNNSFGPYSSPTSTHLSSPITDPGSRSPNIHHTPTFTYVQQPPHTQPATLAFLPSTVTSSAFGTDGFFSPTVSSTNIMTAVPAASDLGQGDSLYWDMAASVYSPPQHIQLRHVSPSLSNASLSSPASSASFKHHQSNDVHVSLDHTDDLDHEDI</sequence>
<evidence type="ECO:0000313" key="3">
    <source>
        <dbReference type="Proteomes" id="UP000789831"/>
    </source>
</evidence>
<evidence type="ECO:0000256" key="1">
    <source>
        <dbReference type="SAM" id="MobiDB-lite"/>
    </source>
</evidence>
<comment type="caution">
    <text evidence="2">The sequence shown here is derived from an EMBL/GenBank/DDBJ whole genome shotgun (WGS) entry which is preliminary data.</text>
</comment>
<organism evidence="2 3">
    <name type="scientific">Ambispora gerdemannii</name>
    <dbReference type="NCBI Taxonomy" id="144530"/>
    <lineage>
        <taxon>Eukaryota</taxon>
        <taxon>Fungi</taxon>
        <taxon>Fungi incertae sedis</taxon>
        <taxon>Mucoromycota</taxon>
        <taxon>Glomeromycotina</taxon>
        <taxon>Glomeromycetes</taxon>
        <taxon>Archaeosporales</taxon>
        <taxon>Ambisporaceae</taxon>
        <taxon>Ambispora</taxon>
    </lineage>
</organism>
<name>A0A9N9G5J6_9GLOM</name>
<evidence type="ECO:0000313" key="2">
    <source>
        <dbReference type="EMBL" id="CAG8581937.1"/>
    </source>
</evidence>
<keyword evidence="3" id="KW-1185">Reference proteome</keyword>
<feature type="region of interest" description="Disordered" evidence="1">
    <location>
        <begin position="233"/>
        <end position="270"/>
    </location>
</feature>
<dbReference type="EMBL" id="CAJVPL010001661">
    <property type="protein sequence ID" value="CAG8581937.1"/>
    <property type="molecule type" value="Genomic_DNA"/>
</dbReference>
<dbReference type="Proteomes" id="UP000789831">
    <property type="component" value="Unassembled WGS sequence"/>
</dbReference>
<gene>
    <name evidence="2" type="ORF">AGERDE_LOCUS8168</name>
</gene>
<feature type="compositionally biased region" description="Basic and acidic residues" evidence="1">
    <location>
        <begin position="251"/>
        <end position="270"/>
    </location>
</feature>
<accession>A0A9N9G5J6</accession>
<reference evidence="2" key="1">
    <citation type="submission" date="2021-06" db="EMBL/GenBank/DDBJ databases">
        <authorList>
            <person name="Kallberg Y."/>
            <person name="Tangrot J."/>
            <person name="Rosling A."/>
        </authorList>
    </citation>
    <scope>NUCLEOTIDE SEQUENCE</scope>
    <source>
        <strain evidence="2">MT106</strain>
    </source>
</reference>
<feature type="compositionally biased region" description="Low complexity" evidence="1">
    <location>
        <begin position="233"/>
        <end position="246"/>
    </location>
</feature>
<dbReference type="OrthoDB" id="10457056at2759"/>
<protein>
    <submittedName>
        <fullName evidence="2">11982_t:CDS:1</fullName>
    </submittedName>
</protein>